<dbReference type="InterPro" id="IPR011604">
    <property type="entry name" value="PDDEXK-like_dom_sf"/>
</dbReference>
<dbReference type="PANTHER" id="PTHR46609">
    <property type="entry name" value="EXONUCLEASE, PHAGE-TYPE/RECB, C-TERMINAL DOMAIN-CONTAINING PROTEIN"/>
    <property type="match status" value="1"/>
</dbReference>
<dbReference type="Proteomes" id="UP001347796">
    <property type="component" value="Unassembled WGS sequence"/>
</dbReference>
<reference evidence="1 2" key="1">
    <citation type="submission" date="2024-01" db="EMBL/GenBank/DDBJ databases">
        <title>The genome of the rayed Mediterranean limpet Patella caerulea (Linnaeus, 1758).</title>
        <authorList>
            <person name="Anh-Thu Weber A."/>
            <person name="Halstead-Nussloch G."/>
        </authorList>
    </citation>
    <scope>NUCLEOTIDE SEQUENCE [LARGE SCALE GENOMIC DNA]</scope>
    <source>
        <strain evidence="1">AATW-2023a</strain>
        <tissue evidence="1">Whole specimen</tissue>
    </source>
</reference>
<dbReference type="GO" id="GO:0006281">
    <property type="term" value="P:DNA repair"/>
    <property type="evidence" value="ECO:0007669"/>
    <property type="project" value="UniProtKB-ARBA"/>
</dbReference>
<dbReference type="SUPFAM" id="SSF57903">
    <property type="entry name" value="FYVE/PHD zinc finger"/>
    <property type="match status" value="1"/>
</dbReference>
<dbReference type="Gene3D" id="3.30.40.10">
    <property type="entry name" value="Zinc/RING finger domain, C3HC4 (zinc finger)"/>
    <property type="match status" value="1"/>
</dbReference>
<dbReference type="InterPro" id="IPR051703">
    <property type="entry name" value="NF-kappa-B_Signaling_Reg"/>
</dbReference>
<proteinExistence type="predicted"/>
<evidence type="ECO:0000313" key="2">
    <source>
        <dbReference type="Proteomes" id="UP001347796"/>
    </source>
</evidence>
<dbReference type="PANTHER" id="PTHR46609:SF8">
    <property type="entry name" value="YQAJ VIRAL RECOMBINASE DOMAIN-CONTAINING PROTEIN"/>
    <property type="match status" value="1"/>
</dbReference>
<organism evidence="1 2">
    <name type="scientific">Patella caerulea</name>
    <name type="common">Rayed Mediterranean limpet</name>
    <dbReference type="NCBI Taxonomy" id="87958"/>
    <lineage>
        <taxon>Eukaryota</taxon>
        <taxon>Metazoa</taxon>
        <taxon>Spiralia</taxon>
        <taxon>Lophotrochozoa</taxon>
        <taxon>Mollusca</taxon>
        <taxon>Gastropoda</taxon>
        <taxon>Patellogastropoda</taxon>
        <taxon>Patelloidea</taxon>
        <taxon>Patellidae</taxon>
        <taxon>Patella</taxon>
    </lineage>
</organism>
<sequence length="207" mass="23969">MSSLYTKESMQAYKSLELEASSMWSVDMYKRSSSPGGCSKGQFCLDRNLQLKSTHRYYSQIQFQMYISKLTFCDFVVHNKCRPAPSMVIVRVALDVAFCKTLISRWELFIKTFIIMELVTRELENQKEETSALNNQGKVNNFVTRCICSEPEYGGEVIKCDNSDCPYGWIHYINVLMLEENQEDKSFACVPVFYSINLICLMITCMF</sequence>
<keyword evidence="2" id="KW-1185">Reference proteome</keyword>
<dbReference type="AlphaFoldDB" id="A0AAN8JDX4"/>
<dbReference type="SUPFAM" id="SSF52980">
    <property type="entry name" value="Restriction endonuclease-like"/>
    <property type="match status" value="1"/>
</dbReference>
<dbReference type="InterPro" id="IPR011011">
    <property type="entry name" value="Znf_FYVE_PHD"/>
</dbReference>
<dbReference type="InterPro" id="IPR011335">
    <property type="entry name" value="Restrct_endonuc-II-like"/>
</dbReference>
<gene>
    <name evidence="1" type="ORF">SNE40_014125</name>
</gene>
<comment type="caution">
    <text evidence="1">The sequence shown here is derived from an EMBL/GenBank/DDBJ whole genome shotgun (WGS) entry which is preliminary data.</text>
</comment>
<dbReference type="Gene3D" id="3.90.320.10">
    <property type="match status" value="1"/>
</dbReference>
<name>A0AAN8JDX4_PATCE</name>
<accession>A0AAN8JDX4</accession>
<evidence type="ECO:0000313" key="1">
    <source>
        <dbReference type="EMBL" id="KAK6175732.1"/>
    </source>
</evidence>
<dbReference type="InterPro" id="IPR013083">
    <property type="entry name" value="Znf_RING/FYVE/PHD"/>
</dbReference>
<protein>
    <submittedName>
        <fullName evidence="1">Uncharacterized protein</fullName>
    </submittedName>
</protein>
<dbReference type="EMBL" id="JAZGQO010000010">
    <property type="protein sequence ID" value="KAK6175732.1"/>
    <property type="molecule type" value="Genomic_DNA"/>
</dbReference>